<evidence type="ECO:0000313" key="2">
    <source>
        <dbReference type="EnsemblPlants" id="Zm00001eb083890_P001"/>
    </source>
</evidence>
<feature type="region of interest" description="Disordered" evidence="1">
    <location>
        <begin position="108"/>
        <end position="130"/>
    </location>
</feature>
<keyword evidence="3" id="KW-1185">Reference proteome</keyword>
<reference evidence="2" key="3">
    <citation type="submission" date="2021-05" db="UniProtKB">
        <authorList>
            <consortium name="EnsemblPlants"/>
        </authorList>
    </citation>
    <scope>IDENTIFICATION</scope>
    <source>
        <strain evidence="2">cv. B73</strain>
    </source>
</reference>
<dbReference type="Gene3D" id="3.90.470.10">
    <property type="entry name" value="Ribosomal protein L22/L17"/>
    <property type="match status" value="1"/>
</dbReference>
<name>A0A804MGJ5_MAIZE</name>
<dbReference type="Gramene" id="Zm00001eb083890_T001">
    <property type="protein sequence ID" value="Zm00001eb083890_P001"/>
    <property type="gene ID" value="Zm00001eb083890"/>
</dbReference>
<dbReference type="InterPro" id="IPR005721">
    <property type="entry name" value="Ribosomal_uL22_euk/arc"/>
</dbReference>
<dbReference type="PANTHER" id="PTHR11593:SF10">
    <property type="entry name" value="60S RIBOSOMAL PROTEIN L17"/>
    <property type="match status" value="1"/>
</dbReference>
<reference evidence="2" key="2">
    <citation type="submission" date="2019-07" db="EMBL/GenBank/DDBJ databases">
        <authorList>
            <person name="Seetharam A."/>
            <person name="Woodhouse M."/>
            <person name="Cannon E."/>
        </authorList>
    </citation>
    <scope>NUCLEOTIDE SEQUENCE [LARGE SCALE GENOMIC DNA]</scope>
    <source>
        <strain evidence="2">cv. B73</strain>
    </source>
</reference>
<dbReference type="EnsemblPlants" id="Zm00001eb083890_T001">
    <property type="protein sequence ID" value="Zm00001eb083890_P001"/>
    <property type="gene ID" value="Zm00001eb083890"/>
</dbReference>
<dbReference type="PANTHER" id="PTHR11593">
    <property type="entry name" value="60S RIBOSOMAL PROTEIN L17"/>
    <property type="match status" value="1"/>
</dbReference>
<dbReference type="InParanoid" id="A0A804MGJ5"/>
<dbReference type="GO" id="GO:0006412">
    <property type="term" value="P:translation"/>
    <property type="evidence" value="ECO:0007669"/>
    <property type="project" value="InterPro"/>
</dbReference>
<protein>
    <recommendedName>
        <fullName evidence="4">60S ribosomal protein L17</fullName>
    </recommendedName>
</protein>
<evidence type="ECO:0000313" key="3">
    <source>
        <dbReference type="Proteomes" id="UP000007305"/>
    </source>
</evidence>
<reference evidence="3" key="1">
    <citation type="submission" date="2015-12" db="EMBL/GenBank/DDBJ databases">
        <title>Update maize B73 reference genome by single molecule sequencing technologies.</title>
        <authorList>
            <consortium name="Maize Genome Sequencing Project"/>
            <person name="Ware D."/>
        </authorList>
    </citation>
    <scope>NUCLEOTIDE SEQUENCE [LARGE SCALE GENOMIC DNA]</scope>
    <source>
        <strain evidence="3">cv. B73</strain>
    </source>
</reference>
<dbReference type="GO" id="GO:0015934">
    <property type="term" value="C:large ribosomal subunit"/>
    <property type="evidence" value="ECO:0007669"/>
    <property type="project" value="InterPro"/>
</dbReference>
<dbReference type="GO" id="GO:0003735">
    <property type="term" value="F:structural constituent of ribosome"/>
    <property type="evidence" value="ECO:0007669"/>
    <property type="project" value="InterPro"/>
</dbReference>
<dbReference type="InterPro" id="IPR036394">
    <property type="entry name" value="Ribosomal_uL22_sf"/>
</dbReference>
<proteinExistence type="predicted"/>
<dbReference type="Proteomes" id="UP000007305">
    <property type="component" value="Chromosome 2"/>
</dbReference>
<sequence>MAGRTAPASLPSFSLTPDSLVAPLSWISSWTLPRPTVRRSRCRTLRHGTEPVPTRHRPPPPRAPPRMKDLVVDNLYVSLIQVNLAQKQHKRIDTYMSSPCHSELFLLEKEDPMKKEVRKRAKRSESRRGR</sequence>
<organism evidence="2 3">
    <name type="scientific">Zea mays</name>
    <name type="common">Maize</name>
    <dbReference type="NCBI Taxonomy" id="4577"/>
    <lineage>
        <taxon>Eukaryota</taxon>
        <taxon>Viridiplantae</taxon>
        <taxon>Streptophyta</taxon>
        <taxon>Embryophyta</taxon>
        <taxon>Tracheophyta</taxon>
        <taxon>Spermatophyta</taxon>
        <taxon>Magnoliopsida</taxon>
        <taxon>Liliopsida</taxon>
        <taxon>Poales</taxon>
        <taxon>Poaceae</taxon>
        <taxon>PACMAD clade</taxon>
        <taxon>Panicoideae</taxon>
        <taxon>Andropogonodae</taxon>
        <taxon>Andropogoneae</taxon>
        <taxon>Tripsacinae</taxon>
        <taxon>Zea</taxon>
    </lineage>
</organism>
<dbReference type="AlphaFoldDB" id="A0A804MGJ5"/>
<feature type="region of interest" description="Disordered" evidence="1">
    <location>
        <begin position="40"/>
        <end position="66"/>
    </location>
</feature>
<evidence type="ECO:0000256" key="1">
    <source>
        <dbReference type="SAM" id="MobiDB-lite"/>
    </source>
</evidence>
<evidence type="ECO:0008006" key="4">
    <source>
        <dbReference type="Google" id="ProtNLM"/>
    </source>
</evidence>
<accession>A0A804MGJ5</accession>